<dbReference type="Pfam" id="PF04480">
    <property type="entry name" value="DUF559"/>
    <property type="match status" value="1"/>
</dbReference>
<keyword evidence="3" id="KW-1185">Reference proteome</keyword>
<gene>
    <name evidence="2" type="ORF">RS81_01857</name>
</gene>
<comment type="caution">
    <text evidence="2">The sequence shown here is derived from an EMBL/GenBank/DDBJ whole genome shotgun (WGS) entry which is preliminary data.</text>
</comment>
<evidence type="ECO:0000259" key="1">
    <source>
        <dbReference type="Pfam" id="PF04480"/>
    </source>
</evidence>
<dbReference type="AlphaFoldDB" id="A0A0M2H6A5"/>
<accession>A0A0M2H6A5</accession>
<evidence type="ECO:0000313" key="3">
    <source>
        <dbReference type="Proteomes" id="UP000033956"/>
    </source>
</evidence>
<dbReference type="Proteomes" id="UP000033956">
    <property type="component" value="Unassembled WGS sequence"/>
</dbReference>
<sequence>MSLGDDPGASTCVDIVVALAHAVLCQNARAAVASIDSALNLGLITLDQIGSVFDLLPAKYRVLVPLIDGRAQAGSETIVRLMVRSLGHACELQVHFDGVGFVDMVVDGWLVIECDSKKFHSEWAQQMKDYRRDLALAKQGCVVLRLVAEDILYRPEDVLAALRGVLSRRRG</sequence>
<evidence type="ECO:0000313" key="2">
    <source>
        <dbReference type="EMBL" id="KJL39442.1"/>
    </source>
</evidence>
<reference evidence="2 3" key="1">
    <citation type="submission" date="2015-02" db="EMBL/GenBank/DDBJ databases">
        <title>Draft genome sequences of ten Microbacterium spp. with emphasis on heavy metal contaminated environments.</title>
        <authorList>
            <person name="Corretto E."/>
        </authorList>
    </citation>
    <scope>NUCLEOTIDE SEQUENCE [LARGE SCALE GENOMIC DNA]</scope>
    <source>
        <strain evidence="2 3">DSM 12510</strain>
    </source>
</reference>
<name>A0A0M2H6A5_9MICO</name>
<feature type="domain" description="DUF559" evidence="1">
    <location>
        <begin position="106"/>
        <end position="163"/>
    </location>
</feature>
<dbReference type="STRING" id="92835.RS81_01857"/>
<protein>
    <recommendedName>
        <fullName evidence="1">DUF559 domain-containing protein</fullName>
    </recommendedName>
</protein>
<dbReference type="Gene3D" id="3.40.960.10">
    <property type="entry name" value="VSR Endonuclease"/>
    <property type="match status" value="1"/>
</dbReference>
<organism evidence="2 3">
    <name type="scientific">Microbacterium terrae</name>
    <dbReference type="NCBI Taxonomy" id="69369"/>
    <lineage>
        <taxon>Bacteria</taxon>
        <taxon>Bacillati</taxon>
        <taxon>Actinomycetota</taxon>
        <taxon>Actinomycetes</taxon>
        <taxon>Micrococcales</taxon>
        <taxon>Microbacteriaceae</taxon>
        <taxon>Microbacterium</taxon>
    </lineage>
</organism>
<dbReference type="PATRIC" id="fig|92835.4.peg.1879"/>
<dbReference type="RefSeq" id="WP_245243897.1">
    <property type="nucleotide sequence ID" value="NZ_BAAAUP010000008.1"/>
</dbReference>
<dbReference type="EMBL" id="JYIZ01000049">
    <property type="protein sequence ID" value="KJL39442.1"/>
    <property type="molecule type" value="Genomic_DNA"/>
</dbReference>
<proteinExistence type="predicted"/>
<dbReference type="InterPro" id="IPR007569">
    <property type="entry name" value="DUF559"/>
</dbReference>